<name>A0ABY8C8M7_9FIRM</name>
<comment type="similarity">
    <text evidence="6">Belongs to the NnrD/CARKD family.</text>
</comment>
<keyword evidence="1 6" id="KW-0547">Nucleotide-binding</keyword>
<keyword evidence="3 6" id="KW-0521">NADP</keyword>
<proteinExistence type="inferred from homology"/>
<dbReference type="PANTHER" id="PTHR12592:SF0">
    <property type="entry name" value="ATP-DEPENDENT (S)-NAD(P)H-HYDRATE DEHYDRATASE"/>
    <property type="match status" value="1"/>
</dbReference>
<feature type="binding site" evidence="6">
    <location>
        <begin position="225"/>
        <end position="229"/>
    </location>
    <ligand>
        <name>AMP</name>
        <dbReference type="ChEBI" id="CHEBI:456215"/>
    </ligand>
</feature>
<evidence type="ECO:0000313" key="9">
    <source>
        <dbReference type="Proteomes" id="UP001220478"/>
    </source>
</evidence>
<dbReference type="Proteomes" id="UP001220478">
    <property type="component" value="Chromosome"/>
</dbReference>
<keyword evidence="9" id="KW-1185">Reference proteome</keyword>
<evidence type="ECO:0000256" key="5">
    <source>
        <dbReference type="ARBA" id="ARBA00023239"/>
    </source>
</evidence>
<organism evidence="8 9">
    <name type="scientific">Amygdalobacter indicium</name>
    <dbReference type="NCBI Taxonomy" id="3029272"/>
    <lineage>
        <taxon>Bacteria</taxon>
        <taxon>Bacillati</taxon>
        <taxon>Bacillota</taxon>
        <taxon>Clostridia</taxon>
        <taxon>Eubacteriales</taxon>
        <taxon>Oscillospiraceae</taxon>
        <taxon>Amygdalobacter</taxon>
    </lineage>
</organism>
<dbReference type="Pfam" id="PF01256">
    <property type="entry name" value="Carb_kinase"/>
    <property type="match status" value="1"/>
</dbReference>
<sequence>MWQLNEITKQSLQQQAQQRPADIYKSIAGKVLLLTGSFEYPGAALLSLAAARKSGVGYACLDVARDLIPAFAARYPGALYQPRVSADSAEFSGTLSSLLSNYDAVLIGCGRGINSTTGQELKFLLMHANNLIIDADALRLLAELQAQGELAPLLATRQRLNLATPVILPHYGELKSLYQVLASAGCSLTAADYALLSQIEDEAARRRLTAALLVQKAYQVNIVVKGVPTYCLVDNQCWYNTDACNALAKAGSGDVLAGLLAGLLAQGFSAASAMSIAVYVHCRAAIVLSERSSSTRTVMPEDLPAAFAAVFASIDLAC</sequence>
<evidence type="ECO:0000256" key="6">
    <source>
        <dbReference type="HAMAP-Rule" id="MF_01965"/>
    </source>
</evidence>
<dbReference type="EC" id="4.2.1.136" evidence="6"/>
<feature type="domain" description="YjeF C-terminal" evidence="7">
    <location>
        <begin position="8"/>
        <end position="314"/>
    </location>
</feature>
<dbReference type="PANTHER" id="PTHR12592">
    <property type="entry name" value="ATP-DEPENDENT (S)-NAD(P)H-HYDRATE DEHYDRATASE FAMILY MEMBER"/>
    <property type="match status" value="1"/>
</dbReference>
<dbReference type="HAMAP" id="MF_01965">
    <property type="entry name" value="NADHX_dehydratase"/>
    <property type="match status" value="1"/>
</dbReference>
<evidence type="ECO:0000256" key="1">
    <source>
        <dbReference type="ARBA" id="ARBA00022741"/>
    </source>
</evidence>
<keyword evidence="2 6" id="KW-0067">ATP-binding</keyword>
<comment type="catalytic activity">
    <reaction evidence="6">
        <text>(6S)-NADHX + ADP = AMP + phosphate + NADH + H(+)</text>
        <dbReference type="Rhea" id="RHEA:32223"/>
        <dbReference type="ChEBI" id="CHEBI:15378"/>
        <dbReference type="ChEBI" id="CHEBI:43474"/>
        <dbReference type="ChEBI" id="CHEBI:57945"/>
        <dbReference type="ChEBI" id="CHEBI:64074"/>
        <dbReference type="ChEBI" id="CHEBI:456215"/>
        <dbReference type="ChEBI" id="CHEBI:456216"/>
        <dbReference type="EC" id="4.2.1.136"/>
    </reaction>
</comment>
<reference evidence="8 9" key="1">
    <citation type="submission" date="2023-02" db="EMBL/GenBank/DDBJ databases">
        <title>Novel Oscillospiraceae bacterial genomes.</title>
        <authorList>
            <person name="Srinivasan S."/>
            <person name="Austin M.N."/>
            <person name="Fiedler T.L."/>
            <person name="Strenk S.M."/>
            <person name="Agnew K.J."/>
            <person name="Nagana Gowda G.A."/>
            <person name="Raftery D."/>
            <person name="Beamer M.A."/>
            <person name="Achilles S.L."/>
            <person name="Wiesenfeld H.C."/>
            <person name="Fredricks D.N."/>
            <person name="Hillier S.L."/>
        </authorList>
    </citation>
    <scope>NUCLEOTIDE SEQUENCE [LARGE SCALE GENOMIC DNA]</scope>
    <source>
        <strain evidence="8 9">CHIC02 1186E3-8</strain>
    </source>
</reference>
<feature type="binding site" evidence="6">
    <location>
        <position position="43"/>
    </location>
    <ligand>
        <name>(6S)-NADPHX</name>
        <dbReference type="ChEBI" id="CHEBI:64076"/>
    </ligand>
</feature>
<comment type="function">
    <text evidence="6">Catalyzes the dehydration of the S-form of NAD(P)HX at the expense of ADP, which is converted to AMP. Together with NAD(P)HX epimerase, which catalyzes the epimerization of the S- and R-forms, the enzyme allows the repair of both epimers of NAD(P)HX, a damaged form of NAD(P)H that is a result of enzymatic or heat-dependent hydration.</text>
</comment>
<accession>A0ABY8C8M7</accession>
<comment type="subunit">
    <text evidence="6">Homotetramer.</text>
</comment>
<dbReference type="Gene3D" id="3.40.1190.20">
    <property type="match status" value="1"/>
</dbReference>
<dbReference type="PROSITE" id="PS51383">
    <property type="entry name" value="YJEF_C_3"/>
    <property type="match status" value="1"/>
</dbReference>
<dbReference type="RefSeq" id="WP_315571930.1">
    <property type="nucleotide sequence ID" value="NZ_CP118868.1"/>
</dbReference>
<comment type="cofactor">
    <cofactor evidence="6">
        <name>Mg(2+)</name>
        <dbReference type="ChEBI" id="CHEBI:18420"/>
    </cofactor>
</comment>
<evidence type="ECO:0000256" key="3">
    <source>
        <dbReference type="ARBA" id="ARBA00022857"/>
    </source>
</evidence>
<dbReference type="EMBL" id="CP118868">
    <property type="protein sequence ID" value="WEG35859.1"/>
    <property type="molecule type" value="Genomic_DNA"/>
</dbReference>
<evidence type="ECO:0000256" key="4">
    <source>
        <dbReference type="ARBA" id="ARBA00023027"/>
    </source>
</evidence>
<dbReference type="InterPro" id="IPR000631">
    <property type="entry name" value="CARKD"/>
</dbReference>
<dbReference type="PROSITE" id="PS01050">
    <property type="entry name" value="YJEF_C_2"/>
    <property type="match status" value="1"/>
</dbReference>
<dbReference type="CDD" id="cd01171">
    <property type="entry name" value="YXKO-related"/>
    <property type="match status" value="1"/>
</dbReference>
<keyword evidence="4 6" id="KW-0520">NAD</keyword>
<evidence type="ECO:0000256" key="2">
    <source>
        <dbReference type="ARBA" id="ARBA00022840"/>
    </source>
</evidence>
<dbReference type="InterPro" id="IPR017953">
    <property type="entry name" value="Carbohydrate_kinase_pred_CS"/>
</dbReference>
<evidence type="ECO:0000259" key="7">
    <source>
        <dbReference type="PROSITE" id="PS51383"/>
    </source>
</evidence>
<dbReference type="SUPFAM" id="SSF53613">
    <property type="entry name" value="Ribokinase-like"/>
    <property type="match status" value="1"/>
</dbReference>
<protein>
    <recommendedName>
        <fullName evidence="6">ADP-dependent (S)-NAD(P)H-hydrate dehydratase</fullName>
        <ecNumber evidence="6">4.2.1.136</ecNumber>
    </recommendedName>
    <alternativeName>
        <fullName evidence="6">ADP-dependent NAD(P)HX dehydratase</fullName>
    </alternativeName>
</protein>
<keyword evidence="5 6" id="KW-0456">Lyase</keyword>
<feature type="binding site" evidence="6">
    <location>
        <position position="110"/>
    </location>
    <ligand>
        <name>(6S)-NADPHX</name>
        <dbReference type="ChEBI" id="CHEBI:64076"/>
    </ligand>
</feature>
<feature type="binding site" evidence="6">
    <location>
        <position position="170"/>
    </location>
    <ligand>
        <name>(6S)-NADPHX</name>
        <dbReference type="ChEBI" id="CHEBI:64076"/>
    </ligand>
</feature>
<comment type="catalytic activity">
    <reaction evidence="6">
        <text>(6S)-NADPHX + ADP = AMP + phosphate + NADPH + H(+)</text>
        <dbReference type="Rhea" id="RHEA:32235"/>
        <dbReference type="ChEBI" id="CHEBI:15378"/>
        <dbReference type="ChEBI" id="CHEBI:43474"/>
        <dbReference type="ChEBI" id="CHEBI:57783"/>
        <dbReference type="ChEBI" id="CHEBI:64076"/>
        <dbReference type="ChEBI" id="CHEBI:456215"/>
        <dbReference type="ChEBI" id="CHEBI:456216"/>
        <dbReference type="EC" id="4.2.1.136"/>
    </reaction>
</comment>
<evidence type="ECO:0000313" key="8">
    <source>
        <dbReference type="EMBL" id="WEG35859.1"/>
    </source>
</evidence>
<feature type="binding site" evidence="6">
    <location>
        <position position="254"/>
    </location>
    <ligand>
        <name>(6S)-NADPHX</name>
        <dbReference type="ChEBI" id="CHEBI:64076"/>
    </ligand>
</feature>
<dbReference type="InterPro" id="IPR029056">
    <property type="entry name" value="Ribokinase-like"/>
</dbReference>
<dbReference type="NCBIfam" id="TIGR00196">
    <property type="entry name" value="yjeF_cterm"/>
    <property type="match status" value="1"/>
</dbReference>
<gene>
    <name evidence="6" type="primary">nnrD</name>
    <name evidence="8" type="ORF">PYS61_01450</name>
</gene>
<feature type="binding site" evidence="6">
    <location>
        <position position="253"/>
    </location>
    <ligand>
        <name>AMP</name>
        <dbReference type="ChEBI" id="CHEBI:456215"/>
    </ligand>
</feature>